<comment type="cofactor">
    <cofactor evidence="6">
        <name>Mg(2+)</name>
        <dbReference type="ChEBI" id="CHEBI:18420"/>
    </cofactor>
</comment>
<comment type="subcellular location">
    <subcellularLocation>
        <location evidence="1 6">Cytoplasm</location>
    </subcellularLocation>
</comment>
<dbReference type="AlphaFoldDB" id="A0A9Q3YMV7"/>
<keyword evidence="2 6" id="KW-0963">Cytoplasm</keyword>
<accession>A0A9Q3YMV7</accession>
<dbReference type="PANTHER" id="PTHR28511">
    <property type="entry name" value="ENDONUCLEASE V"/>
    <property type="match status" value="1"/>
</dbReference>
<reference evidence="7" key="1">
    <citation type="submission" date="2021-10" db="EMBL/GenBank/DDBJ databases">
        <title>The diversity and Nitrogen Metabolism of Culturable Nitrate-Utilizing Bacteria Within the Oxygen Minimum Zone of the Changjiang (Yangtze River)Estuary.</title>
        <authorList>
            <person name="Zhang D."/>
            <person name="Zheng J."/>
            <person name="Liu S."/>
            <person name="He W."/>
        </authorList>
    </citation>
    <scope>NUCLEOTIDE SEQUENCE</scope>
    <source>
        <strain evidence="7">FXH-223</strain>
    </source>
</reference>
<dbReference type="HAMAP" id="MF_00801">
    <property type="entry name" value="Endonuclease_5"/>
    <property type="match status" value="1"/>
</dbReference>
<dbReference type="GO" id="GO:0016891">
    <property type="term" value="F:RNA endonuclease activity producing 5'-phosphomonoesters, hydrolytic mechanism"/>
    <property type="evidence" value="ECO:0007669"/>
    <property type="project" value="TreeGrafter"/>
</dbReference>
<dbReference type="PANTHER" id="PTHR28511:SF1">
    <property type="entry name" value="ENDONUCLEASE V"/>
    <property type="match status" value="1"/>
</dbReference>
<evidence type="ECO:0000256" key="4">
    <source>
        <dbReference type="ARBA" id="ARBA00022759"/>
    </source>
</evidence>
<dbReference type="GO" id="GO:0005737">
    <property type="term" value="C:cytoplasm"/>
    <property type="evidence" value="ECO:0007669"/>
    <property type="project" value="UniProtKB-SubCell"/>
</dbReference>
<dbReference type="NCBIfam" id="NF008629">
    <property type="entry name" value="PRK11617.1"/>
    <property type="match status" value="1"/>
</dbReference>
<keyword evidence="8" id="KW-1185">Reference proteome</keyword>
<evidence type="ECO:0000256" key="2">
    <source>
        <dbReference type="ARBA" id="ARBA00022490"/>
    </source>
</evidence>
<dbReference type="GO" id="GO:0003727">
    <property type="term" value="F:single-stranded RNA binding"/>
    <property type="evidence" value="ECO:0007669"/>
    <property type="project" value="TreeGrafter"/>
</dbReference>
<dbReference type="Pfam" id="PF04493">
    <property type="entry name" value="Endonuclease_5"/>
    <property type="match status" value="1"/>
</dbReference>
<comment type="function">
    <text evidence="6">DNA repair enzyme involved in the repair of deaminated bases. Selectively cleaves double-stranded DNA at the second phosphodiester bond 3' to a deoxyinosine leaving behind the intact lesion on the nicked DNA.</text>
</comment>
<dbReference type="RefSeq" id="WP_204426562.1">
    <property type="nucleotide sequence ID" value="NZ_JADDOL010000001.1"/>
</dbReference>
<dbReference type="Gene3D" id="3.30.2170.10">
    <property type="entry name" value="archaeoglobus fulgidus dsm 4304 superfamily"/>
    <property type="match status" value="1"/>
</dbReference>
<dbReference type="CDD" id="cd06559">
    <property type="entry name" value="Endonuclease_V"/>
    <property type="match status" value="1"/>
</dbReference>
<dbReference type="EMBL" id="JAJGNA010000013">
    <property type="protein sequence ID" value="MCC4309239.1"/>
    <property type="molecule type" value="Genomic_DNA"/>
</dbReference>
<sequence>MTLSSEQLERDWAAMTPARAKALQVETARQVRLQPDGPAPVTVAGVDVGFENRDTARAAIVVLRYADLEPLDYALARLPVRFPYVPGLLSFRECPVILKALEQLRTPPDLLLCDGHGVAHPRRLGIAAHLGVLTGLPTVGVAKKKLYGRHGPVPEGRGEWTPLMAGRGSAAGKSGEGEVLGAVLRTRPGFKPLFVSPGHRMDLDGALERVMHCTTRYRLPETTRWADGLASNRGQRWLARLEQLPTPGH</sequence>
<dbReference type="GO" id="GO:0000287">
    <property type="term" value="F:magnesium ion binding"/>
    <property type="evidence" value="ECO:0007669"/>
    <property type="project" value="UniProtKB-UniRule"/>
</dbReference>
<dbReference type="EC" id="3.1.21.7" evidence="6"/>
<evidence type="ECO:0000313" key="7">
    <source>
        <dbReference type="EMBL" id="MCC4309239.1"/>
    </source>
</evidence>
<dbReference type="Proteomes" id="UP001108027">
    <property type="component" value="Unassembled WGS sequence"/>
</dbReference>
<feature type="site" description="Interaction with target DNA" evidence="6">
    <location>
        <position position="84"/>
    </location>
</feature>
<comment type="caution">
    <text evidence="7">The sequence shown here is derived from an EMBL/GenBank/DDBJ whole genome shotgun (WGS) entry which is preliminary data.</text>
</comment>
<feature type="binding site" evidence="6">
    <location>
        <position position="47"/>
    </location>
    <ligand>
        <name>Mg(2+)</name>
        <dbReference type="ChEBI" id="CHEBI:18420"/>
    </ligand>
</feature>
<comment type="similarity">
    <text evidence="6">Belongs to the endonuclease V family.</text>
</comment>
<organism evidence="7 8">
    <name type="scientific">Alloalcanivorax marinus</name>
    <dbReference type="NCBI Taxonomy" id="1177169"/>
    <lineage>
        <taxon>Bacteria</taxon>
        <taxon>Pseudomonadati</taxon>
        <taxon>Pseudomonadota</taxon>
        <taxon>Gammaproteobacteria</taxon>
        <taxon>Oceanospirillales</taxon>
        <taxon>Alcanivoracaceae</taxon>
        <taxon>Alloalcanivorax</taxon>
    </lineage>
</organism>
<evidence type="ECO:0000313" key="8">
    <source>
        <dbReference type="Proteomes" id="UP001108027"/>
    </source>
</evidence>
<keyword evidence="6" id="KW-0460">Magnesium</keyword>
<protein>
    <recommendedName>
        <fullName evidence="6">Endonuclease V</fullName>
        <ecNumber evidence="6">3.1.21.7</ecNumber>
    </recommendedName>
    <alternativeName>
        <fullName evidence="6">Deoxyinosine 3'endonuclease</fullName>
    </alternativeName>
    <alternativeName>
        <fullName evidence="6">Deoxyribonuclease V</fullName>
        <shortName evidence="6">DNase V</shortName>
    </alternativeName>
</protein>
<evidence type="ECO:0000256" key="3">
    <source>
        <dbReference type="ARBA" id="ARBA00022722"/>
    </source>
</evidence>
<dbReference type="GO" id="GO:0006281">
    <property type="term" value="P:DNA repair"/>
    <property type="evidence" value="ECO:0007669"/>
    <property type="project" value="UniProtKB-UniRule"/>
</dbReference>
<keyword evidence="4 6" id="KW-0255">Endonuclease</keyword>
<gene>
    <name evidence="6 7" type="primary">nfi</name>
    <name evidence="7" type="ORF">LL252_11710</name>
</gene>
<keyword evidence="3 6" id="KW-0540">Nuclease</keyword>
<dbReference type="InterPro" id="IPR007581">
    <property type="entry name" value="Endonuclease-V"/>
</dbReference>
<proteinExistence type="inferred from homology"/>
<evidence type="ECO:0000256" key="1">
    <source>
        <dbReference type="ARBA" id="ARBA00004496"/>
    </source>
</evidence>
<dbReference type="GO" id="GO:0043737">
    <property type="term" value="F:deoxyribonuclease V activity"/>
    <property type="evidence" value="ECO:0007669"/>
    <property type="project" value="UniProtKB-UniRule"/>
</dbReference>
<comment type="catalytic activity">
    <reaction evidence="6">
        <text>Endonucleolytic cleavage at apurinic or apyrimidinic sites to products with a 5'-phosphate.</text>
        <dbReference type="EC" id="3.1.21.7"/>
    </reaction>
</comment>
<keyword evidence="5 6" id="KW-0378">Hydrolase</keyword>
<evidence type="ECO:0000256" key="6">
    <source>
        <dbReference type="HAMAP-Rule" id="MF_00801"/>
    </source>
</evidence>
<evidence type="ECO:0000256" key="5">
    <source>
        <dbReference type="ARBA" id="ARBA00022801"/>
    </source>
</evidence>
<keyword evidence="6" id="KW-0227">DNA damage</keyword>
<name>A0A9Q3YMV7_9GAMM</name>
<keyword evidence="6" id="KW-0479">Metal-binding</keyword>
<keyword evidence="6" id="KW-0234">DNA repair</keyword>
<feature type="binding site" evidence="6">
    <location>
        <position position="114"/>
    </location>
    <ligand>
        <name>Mg(2+)</name>
        <dbReference type="ChEBI" id="CHEBI:18420"/>
    </ligand>
</feature>